<evidence type="ECO:0000313" key="2">
    <source>
        <dbReference type="Proteomes" id="UP000179164"/>
    </source>
</evidence>
<reference evidence="1 2" key="1">
    <citation type="journal article" date="2016" name="Nat. Commun.">
        <title>Thousands of microbial genomes shed light on interconnected biogeochemical processes in an aquifer system.</title>
        <authorList>
            <person name="Anantharaman K."/>
            <person name="Brown C.T."/>
            <person name="Hug L.A."/>
            <person name="Sharon I."/>
            <person name="Castelle C.J."/>
            <person name="Probst A.J."/>
            <person name="Thomas B.C."/>
            <person name="Singh A."/>
            <person name="Wilkins M.J."/>
            <person name="Karaoz U."/>
            <person name="Brodie E.L."/>
            <person name="Williams K.H."/>
            <person name="Hubbard S.S."/>
            <person name="Banfield J.F."/>
        </authorList>
    </citation>
    <scope>NUCLEOTIDE SEQUENCE [LARGE SCALE GENOMIC DNA]</scope>
</reference>
<protein>
    <submittedName>
        <fullName evidence="1">Uncharacterized protein</fullName>
    </submittedName>
</protein>
<name>A0A1G2B1R1_9BACT</name>
<evidence type="ECO:0000313" key="1">
    <source>
        <dbReference type="EMBL" id="OGY83094.1"/>
    </source>
</evidence>
<sequence>MCHTTIKHFGDKPKGTFEFLPRGGTPFTGKVTRVDGANYTVKKTDGTLTSVNEATAARRA</sequence>
<gene>
    <name evidence="1" type="ORF">A2898_02325</name>
</gene>
<proteinExistence type="predicted"/>
<comment type="caution">
    <text evidence="1">The sequence shown here is derived from an EMBL/GenBank/DDBJ whole genome shotgun (WGS) entry which is preliminary data.</text>
</comment>
<dbReference type="AlphaFoldDB" id="A0A1G2B1R1"/>
<accession>A0A1G2B1R1</accession>
<dbReference type="Proteomes" id="UP000179164">
    <property type="component" value="Unassembled WGS sequence"/>
</dbReference>
<organism evidence="1 2">
    <name type="scientific">Candidatus Kerfeldbacteria bacterium RIFCSPLOWO2_01_FULL_48_11</name>
    <dbReference type="NCBI Taxonomy" id="1798543"/>
    <lineage>
        <taxon>Bacteria</taxon>
        <taxon>Candidatus Kerfeldiibacteriota</taxon>
    </lineage>
</organism>
<dbReference type="EMBL" id="MHKE01000015">
    <property type="protein sequence ID" value="OGY83094.1"/>
    <property type="molecule type" value="Genomic_DNA"/>
</dbReference>